<dbReference type="SUPFAM" id="SSF53807">
    <property type="entry name" value="Helical backbone' metal receptor"/>
    <property type="match status" value="1"/>
</dbReference>
<dbReference type="InterPro" id="IPR050902">
    <property type="entry name" value="ABC_Transporter_SBP"/>
</dbReference>
<keyword evidence="1" id="KW-0732">Signal</keyword>
<evidence type="ECO:0000259" key="2">
    <source>
        <dbReference type="PROSITE" id="PS50983"/>
    </source>
</evidence>
<feature type="chain" id="PRO_5031170253" evidence="1">
    <location>
        <begin position="24"/>
        <end position="294"/>
    </location>
</feature>
<protein>
    <submittedName>
        <fullName evidence="3">ABC transporter substrate-binding protein</fullName>
    </submittedName>
</protein>
<evidence type="ECO:0000313" key="3">
    <source>
        <dbReference type="EMBL" id="QPH49887.1"/>
    </source>
</evidence>
<sequence>MMRRLAAVLVLAACPLLCTKALAAEQSSRWVSAGGALSEWVVALGAERRLVGVDTTSQHPASLKALPSIGYQRQLSAEGILSLRPDRLIGTDEMGPPPVLAQITRAGVPVEVFSSQPDIDALGQTLKRLGELLGAQAQAARATEDFRHQLDELHDKVRQAQAEQPAPGVVLLVGHAGAKPLLAGTGTAGDWVLQQAGGRNLATHQGYKDFSSEALAALDPDVIVFSDRVLTDQAALQALLKENPALAASRAVHDQRLVQLDPTLLVGGLGPRLPATLRVLAAAFYPSATIRFAP</sequence>
<dbReference type="InterPro" id="IPR002491">
    <property type="entry name" value="ABC_transptr_periplasmic_BD"/>
</dbReference>
<dbReference type="EMBL" id="CP064946">
    <property type="protein sequence ID" value="QPH49887.1"/>
    <property type="molecule type" value="Genomic_DNA"/>
</dbReference>
<dbReference type="Proteomes" id="UP000594430">
    <property type="component" value="Chromosome"/>
</dbReference>
<feature type="domain" description="Fe/B12 periplasmic-binding" evidence="2">
    <location>
        <begin position="29"/>
        <end position="288"/>
    </location>
</feature>
<gene>
    <name evidence="3" type="ORF">IZU98_03910</name>
</gene>
<accession>A0A7S9LIU9</accession>
<dbReference type="PANTHER" id="PTHR30535:SF4">
    <property type="entry name" value="HEMIN-BINDING PERIPLASMIC PROTEIN HMUT"/>
    <property type="match status" value="1"/>
</dbReference>
<name>A0A7S9LIU9_9PSED</name>
<feature type="signal peptide" evidence="1">
    <location>
        <begin position="1"/>
        <end position="23"/>
    </location>
</feature>
<dbReference type="Pfam" id="PF01497">
    <property type="entry name" value="Peripla_BP_2"/>
    <property type="match status" value="1"/>
</dbReference>
<organism evidence="3 4">
    <name type="scientific">Pseudomonas fulva</name>
    <dbReference type="NCBI Taxonomy" id="47880"/>
    <lineage>
        <taxon>Bacteria</taxon>
        <taxon>Pseudomonadati</taxon>
        <taxon>Pseudomonadota</taxon>
        <taxon>Gammaproteobacteria</taxon>
        <taxon>Pseudomonadales</taxon>
        <taxon>Pseudomonadaceae</taxon>
        <taxon>Pseudomonas</taxon>
    </lineage>
</organism>
<dbReference type="AlphaFoldDB" id="A0A7S9LIU9"/>
<evidence type="ECO:0000313" key="4">
    <source>
        <dbReference type="Proteomes" id="UP000594430"/>
    </source>
</evidence>
<dbReference type="GeneID" id="93440729"/>
<proteinExistence type="predicted"/>
<dbReference type="RefSeq" id="WP_049696575.1">
    <property type="nucleotide sequence ID" value="NZ_BQHM01000029.1"/>
</dbReference>
<dbReference type="PROSITE" id="PS50983">
    <property type="entry name" value="FE_B12_PBP"/>
    <property type="match status" value="1"/>
</dbReference>
<evidence type="ECO:0000256" key="1">
    <source>
        <dbReference type="SAM" id="SignalP"/>
    </source>
</evidence>
<reference evidence="3 4" key="1">
    <citation type="submission" date="2020-11" db="EMBL/GenBank/DDBJ databases">
        <title>Pseudomonas fulva producing VIM-24.</title>
        <authorList>
            <person name="Liu S."/>
        </authorList>
    </citation>
    <scope>NUCLEOTIDE SEQUENCE [LARGE SCALE GENOMIC DNA]</scope>
    <source>
        <strain evidence="3 4">ZDHY414</strain>
    </source>
</reference>
<dbReference type="Gene3D" id="3.40.50.1980">
    <property type="entry name" value="Nitrogenase molybdenum iron protein domain"/>
    <property type="match status" value="2"/>
</dbReference>
<dbReference type="PANTHER" id="PTHR30535">
    <property type="entry name" value="VITAMIN B12-BINDING PROTEIN"/>
    <property type="match status" value="1"/>
</dbReference>